<comment type="caution">
    <text evidence="1">The sequence shown here is derived from an EMBL/GenBank/DDBJ whole genome shotgun (WGS) entry which is preliminary data.</text>
</comment>
<sequence>MRWFYSINKAHSLVDVAFIFKDTTAEDISEASHLPNHPWDETIKTKGIKGEISYTLAIDESERSISLEEALERISDSEVIKKAFIG</sequence>
<reference evidence="1 2" key="1">
    <citation type="submission" date="2015-02" db="EMBL/GenBank/DDBJ databases">
        <title>Single-cell genomics of uncultivated deep-branching MTB reveals a conserved set of magnetosome genes.</title>
        <authorList>
            <person name="Kolinko S."/>
            <person name="Richter M."/>
            <person name="Glockner F.O."/>
            <person name="Brachmann A."/>
            <person name="Schuler D."/>
        </authorList>
    </citation>
    <scope>NUCLEOTIDE SEQUENCE [LARGE SCALE GENOMIC DNA]</scope>
    <source>
        <strain evidence="1">TM-1</strain>
    </source>
</reference>
<proteinExistence type="predicted"/>
<organism evidence="1 2">
    <name type="scientific">Candidatus Magnetobacterium bavaricum</name>
    <dbReference type="NCBI Taxonomy" id="29290"/>
    <lineage>
        <taxon>Bacteria</taxon>
        <taxon>Pseudomonadati</taxon>
        <taxon>Nitrospirota</taxon>
        <taxon>Thermodesulfovibrionia</taxon>
        <taxon>Thermodesulfovibrionales</taxon>
        <taxon>Candidatus Magnetobacteriaceae</taxon>
        <taxon>Candidatus Magnetobacterium</taxon>
    </lineage>
</organism>
<gene>
    <name evidence="1" type="ORF">MBAV_000169</name>
</gene>
<protein>
    <submittedName>
        <fullName evidence="1">Uncharacterized protein</fullName>
    </submittedName>
</protein>
<dbReference type="AlphaFoldDB" id="A0A0F3H3U9"/>
<keyword evidence="2" id="KW-1185">Reference proteome</keyword>
<accession>A0A0F3H3U9</accession>
<dbReference type="EMBL" id="LACI01000083">
    <property type="protein sequence ID" value="KJU87638.1"/>
    <property type="molecule type" value="Genomic_DNA"/>
</dbReference>
<evidence type="ECO:0000313" key="2">
    <source>
        <dbReference type="Proteomes" id="UP000033423"/>
    </source>
</evidence>
<evidence type="ECO:0000313" key="1">
    <source>
        <dbReference type="EMBL" id="KJU87638.1"/>
    </source>
</evidence>
<name>A0A0F3H3U9_9BACT</name>
<dbReference type="Proteomes" id="UP000033423">
    <property type="component" value="Unassembled WGS sequence"/>
</dbReference>